<dbReference type="InterPro" id="IPR005232">
    <property type="entry name" value="LarE"/>
</dbReference>
<dbReference type="InterPro" id="IPR014729">
    <property type="entry name" value="Rossmann-like_a/b/a_fold"/>
</dbReference>
<dbReference type="GO" id="GO:0016783">
    <property type="term" value="F:sulfurtransferase activity"/>
    <property type="evidence" value="ECO:0007669"/>
    <property type="project" value="InterPro"/>
</dbReference>
<dbReference type="InterPro" id="IPR001962">
    <property type="entry name" value="Asn_synthase"/>
</dbReference>
<dbReference type="InterPro" id="IPR052188">
    <property type="entry name" value="Ni-pincer_cofactor_biosynth"/>
</dbReference>
<dbReference type="Gene3D" id="3.40.50.620">
    <property type="entry name" value="HUPs"/>
    <property type="match status" value="1"/>
</dbReference>
<dbReference type="OrthoDB" id="9776919at2"/>
<dbReference type="GO" id="GO:0006529">
    <property type="term" value="P:asparagine biosynthetic process"/>
    <property type="evidence" value="ECO:0007669"/>
    <property type="project" value="InterPro"/>
</dbReference>
<dbReference type="GO" id="GO:0004066">
    <property type="term" value="F:asparagine synthase (glutamine-hydrolyzing) activity"/>
    <property type="evidence" value="ECO:0007669"/>
    <property type="project" value="InterPro"/>
</dbReference>
<proteinExistence type="predicted"/>
<evidence type="ECO:0000313" key="2">
    <source>
        <dbReference type="EMBL" id="KAA1257820.1"/>
    </source>
</evidence>
<accession>A0A5B1CE01</accession>
<keyword evidence="3" id="KW-1185">Reference proteome</keyword>
<dbReference type="Pfam" id="PF00733">
    <property type="entry name" value="Asn_synthase"/>
    <property type="match status" value="1"/>
</dbReference>
<dbReference type="EMBL" id="VRLW01000001">
    <property type="protein sequence ID" value="KAA1257820.1"/>
    <property type="molecule type" value="Genomic_DNA"/>
</dbReference>
<evidence type="ECO:0000313" key="3">
    <source>
        <dbReference type="Proteomes" id="UP000322699"/>
    </source>
</evidence>
<sequence>MVRCTRGKRRRDYCAPSFCPPHRFAKKAWFLPDLLQTSSRTTKTFTRNLFINDSHSNSGATELLAEKLIQRIASLERVVVAFSGGVDSSVVAAAAHRALPTNSVTVTAVSPSVASWQRETATRIAAEIGIEHQWIETDEVDLVDYRRNDAQRCFHCKKTLYGSIDVAVKSIQSTMADATILSGTNADDLGDYRPGLKAGSDAGVQTPLADLAIGKADVRLLAAYFGLSNDDLPASPCLSSRIAYGVEVTPKRLERIDKSESWLRDRGFDDVRVRLLKKDETEIARVEVPLPELNRLTELRSAMTVQFVALGFDEVVIDPAGLRSGNLNEALVAEIGIKRS</sequence>
<dbReference type="SUPFAM" id="SSF52402">
    <property type="entry name" value="Adenine nucleotide alpha hydrolases-like"/>
    <property type="match status" value="1"/>
</dbReference>
<dbReference type="NCBIfam" id="TIGR00268">
    <property type="entry name" value="ATP-dependent sacrificial sulfur transferase LarE"/>
    <property type="match status" value="1"/>
</dbReference>
<dbReference type="PANTHER" id="PTHR43169:SF2">
    <property type="entry name" value="NAD_GMP SYNTHASE DOMAIN-CONTAINING PROTEIN"/>
    <property type="match status" value="1"/>
</dbReference>
<dbReference type="PANTHER" id="PTHR43169">
    <property type="entry name" value="EXSB FAMILY PROTEIN"/>
    <property type="match status" value="1"/>
</dbReference>
<dbReference type="Proteomes" id="UP000322699">
    <property type="component" value="Unassembled WGS sequence"/>
</dbReference>
<protein>
    <submittedName>
        <fullName evidence="2">tRNA-specific 2-thiouridylase MnmA</fullName>
    </submittedName>
</protein>
<organism evidence="2 3">
    <name type="scientific">Rubripirellula obstinata</name>
    <dbReference type="NCBI Taxonomy" id="406547"/>
    <lineage>
        <taxon>Bacteria</taxon>
        <taxon>Pseudomonadati</taxon>
        <taxon>Planctomycetota</taxon>
        <taxon>Planctomycetia</taxon>
        <taxon>Pirellulales</taxon>
        <taxon>Pirellulaceae</taxon>
        <taxon>Rubripirellula</taxon>
    </lineage>
</organism>
<gene>
    <name evidence="2" type="ORF">LF1_03100</name>
</gene>
<dbReference type="AlphaFoldDB" id="A0A5B1CE01"/>
<feature type="domain" description="Asparagine synthetase" evidence="1">
    <location>
        <begin position="62"/>
        <end position="167"/>
    </location>
</feature>
<dbReference type="CDD" id="cd01990">
    <property type="entry name" value="LarE-like"/>
    <property type="match status" value="1"/>
</dbReference>
<comment type="caution">
    <text evidence="2">The sequence shown here is derived from an EMBL/GenBank/DDBJ whole genome shotgun (WGS) entry which is preliminary data.</text>
</comment>
<name>A0A5B1CE01_9BACT</name>
<evidence type="ECO:0000259" key="1">
    <source>
        <dbReference type="Pfam" id="PF00733"/>
    </source>
</evidence>
<reference evidence="2 3" key="1">
    <citation type="submission" date="2019-08" db="EMBL/GenBank/DDBJ databases">
        <title>Deep-cultivation of Planctomycetes and their phenomic and genomic characterization uncovers novel biology.</title>
        <authorList>
            <person name="Wiegand S."/>
            <person name="Jogler M."/>
            <person name="Boedeker C."/>
            <person name="Pinto D."/>
            <person name="Vollmers J."/>
            <person name="Rivas-Marin E."/>
            <person name="Kohn T."/>
            <person name="Peeters S.H."/>
            <person name="Heuer A."/>
            <person name="Rast P."/>
            <person name="Oberbeckmann S."/>
            <person name="Bunk B."/>
            <person name="Jeske O."/>
            <person name="Meyerdierks A."/>
            <person name="Storesund J.E."/>
            <person name="Kallscheuer N."/>
            <person name="Luecker S."/>
            <person name="Lage O.M."/>
            <person name="Pohl T."/>
            <person name="Merkel B.J."/>
            <person name="Hornburger P."/>
            <person name="Mueller R.-W."/>
            <person name="Bruemmer F."/>
            <person name="Labrenz M."/>
            <person name="Spormann A.M."/>
            <person name="Op Den Camp H."/>
            <person name="Overmann J."/>
            <person name="Amann R."/>
            <person name="Jetten M.S.M."/>
            <person name="Mascher T."/>
            <person name="Medema M.H."/>
            <person name="Devos D.P."/>
            <person name="Kaster A.-K."/>
            <person name="Ovreas L."/>
            <person name="Rohde M."/>
            <person name="Galperin M.Y."/>
            <person name="Jogler C."/>
        </authorList>
    </citation>
    <scope>NUCLEOTIDE SEQUENCE [LARGE SCALE GENOMIC DNA]</scope>
    <source>
        <strain evidence="2 3">LF1</strain>
    </source>
</reference>